<sequence length="298" mass="32791">MATLMGAVTSMHHATAAFTSGLRKELRPTKRNIFPGAIPITEADKETCARQTGQVAPGNALMGKPSQCSCKHGYPQAFSLDPAPPTQQFKRRSMDRVNSGLLKLTCPLIVNAVDALEDEGFINKMNSILAAKEGEDELSQCMNDAHAIHSSTRKKLIFGPARDDDNQTFQMLKSKLGDKGAEYFLDSGVAGANPLTKKKDVKCLHAWLADYLFRITDEEACCDGMTSNHPIGEAILQSLKERDIDFTGTDTCYHVCSGGGVDVESGDGAVTVPIARNKQRKKKDKEFERRRRRQDRNE</sequence>
<reference evidence="2" key="1">
    <citation type="submission" date="2023-06" db="EMBL/GenBank/DDBJ databases">
        <title>Survivors Of The Sea: Transcriptome response of Skeletonema marinoi to long-term dormancy.</title>
        <authorList>
            <person name="Pinder M.I.M."/>
            <person name="Kourtchenko O."/>
            <person name="Robertson E.K."/>
            <person name="Larsson T."/>
            <person name="Maumus F."/>
            <person name="Osuna-Cruz C.M."/>
            <person name="Vancaester E."/>
            <person name="Stenow R."/>
            <person name="Vandepoele K."/>
            <person name="Ploug H."/>
            <person name="Bruchert V."/>
            <person name="Godhe A."/>
            <person name="Topel M."/>
        </authorList>
    </citation>
    <scope>NUCLEOTIDE SEQUENCE</scope>
    <source>
        <strain evidence="2">R05AC</strain>
    </source>
</reference>
<dbReference type="Proteomes" id="UP001224775">
    <property type="component" value="Unassembled WGS sequence"/>
</dbReference>
<protein>
    <submittedName>
        <fullName evidence="2">Uncharacterized protein</fullName>
    </submittedName>
</protein>
<evidence type="ECO:0000313" key="3">
    <source>
        <dbReference type="Proteomes" id="UP001224775"/>
    </source>
</evidence>
<name>A0AAD9DHG2_9STRA</name>
<dbReference type="AlphaFoldDB" id="A0AAD9DHG2"/>
<feature type="region of interest" description="Disordered" evidence="1">
    <location>
        <begin position="274"/>
        <end position="298"/>
    </location>
</feature>
<evidence type="ECO:0000313" key="2">
    <source>
        <dbReference type="EMBL" id="KAK1747956.1"/>
    </source>
</evidence>
<dbReference type="PANTHER" id="PTHR37163:SF1">
    <property type="entry name" value="DUF501 DOMAIN-CONTAINING PROTEIN"/>
    <property type="match status" value="1"/>
</dbReference>
<dbReference type="InterPro" id="IPR007511">
    <property type="entry name" value="DUF501"/>
</dbReference>
<dbReference type="Pfam" id="PF04417">
    <property type="entry name" value="DUF501"/>
    <property type="match status" value="1"/>
</dbReference>
<accession>A0AAD9DHG2</accession>
<proteinExistence type="predicted"/>
<dbReference type="EMBL" id="JATAAI010000002">
    <property type="protein sequence ID" value="KAK1747956.1"/>
    <property type="molecule type" value="Genomic_DNA"/>
</dbReference>
<dbReference type="PANTHER" id="PTHR37163">
    <property type="entry name" value="CONSERVED PROTEIN"/>
    <property type="match status" value="1"/>
</dbReference>
<organism evidence="2 3">
    <name type="scientific">Skeletonema marinoi</name>
    <dbReference type="NCBI Taxonomy" id="267567"/>
    <lineage>
        <taxon>Eukaryota</taxon>
        <taxon>Sar</taxon>
        <taxon>Stramenopiles</taxon>
        <taxon>Ochrophyta</taxon>
        <taxon>Bacillariophyta</taxon>
        <taxon>Coscinodiscophyceae</taxon>
        <taxon>Thalassiosirophycidae</taxon>
        <taxon>Thalassiosirales</taxon>
        <taxon>Skeletonemataceae</taxon>
        <taxon>Skeletonema</taxon>
        <taxon>Skeletonema marinoi-dohrnii complex</taxon>
    </lineage>
</organism>
<evidence type="ECO:0000256" key="1">
    <source>
        <dbReference type="SAM" id="MobiDB-lite"/>
    </source>
</evidence>
<gene>
    <name evidence="2" type="ORF">QTG54_001919</name>
</gene>
<comment type="caution">
    <text evidence="2">The sequence shown here is derived from an EMBL/GenBank/DDBJ whole genome shotgun (WGS) entry which is preliminary data.</text>
</comment>
<feature type="compositionally biased region" description="Basic and acidic residues" evidence="1">
    <location>
        <begin position="284"/>
        <end position="298"/>
    </location>
</feature>
<keyword evidence="3" id="KW-1185">Reference proteome</keyword>